<dbReference type="EMBL" id="CAXAMN010012558">
    <property type="protein sequence ID" value="CAK9038488.1"/>
    <property type="molecule type" value="Genomic_DNA"/>
</dbReference>
<proteinExistence type="predicted"/>
<dbReference type="Proteomes" id="UP001642484">
    <property type="component" value="Unassembled WGS sequence"/>
</dbReference>
<feature type="region of interest" description="Disordered" evidence="1">
    <location>
        <begin position="574"/>
        <end position="607"/>
    </location>
</feature>
<feature type="region of interest" description="Disordered" evidence="1">
    <location>
        <begin position="653"/>
        <end position="698"/>
    </location>
</feature>
<accession>A0ABP0LH47</accession>
<evidence type="ECO:0000313" key="3">
    <source>
        <dbReference type="Proteomes" id="UP001642484"/>
    </source>
</evidence>
<feature type="compositionally biased region" description="Basic and acidic residues" evidence="1">
    <location>
        <begin position="574"/>
        <end position="596"/>
    </location>
</feature>
<feature type="compositionally biased region" description="Basic and acidic residues" evidence="1">
    <location>
        <begin position="668"/>
        <end position="686"/>
    </location>
</feature>
<gene>
    <name evidence="2" type="ORF">CCMP2556_LOCUS21048</name>
</gene>
<keyword evidence="3" id="KW-1185">Reference proteome</keyword>
<sequence length="698" mass="77144">MNAAKLQERVKSLVLDDAQTTAARRTLTLLKQPVNEENVRLVVALRQLQAESTGKSLSEVRVTGKLFSCWQSSVSVSAKTSEKYWSVPKSNFPDAAEDPALKECFETGRGDYLIDLTEWDEMPPCFNPQTHWLIDQCVRRQNLGLGVREVEFVVSYNKKSQKGTPTPADPPAPAISFEPTSPAVVGVAPAASSSSSAPEVKPALPPPRLLARSFSSEEDEVELIAAKCKTCFSESLLWSEDTRIDRNAPTAEYWLRAFCGHAKRAAAKGQDLPPDMAIFPKFVATKFLEQGACEVLPHFTQLLKDLKEKVPSIFPKPGLVDALIAIADYDCSGSSFCEVDLSSLSLSARAALVGSELYKSWMKKSLEERISKLQQAQKTPQELRPLLEPLAKLSDDSRVTFALTWCGPASYDQRLAYLLSDVGRFDLLKFWYPTAPELCLSTFVSEEPKFGHFTEKQYLAGLESLSKCSTASSFIKLQVVKSLLADFTRLRVLPQGGAVRAWAWALFLENSSAKLGVALDDDNDEKLKSFPPETLDDEALSTLHKWYVTKLGQKKDQTGHAKLQPCMDGWKSRADKAKEEALAAGRAAEKGGHKEPQQAAPPAAVTDWKEGDVAIALPGKRKSEFDNQEGVVLKVLAKKLRLEFKRLGETKDVDKDRCQKAAKSGRQNADEKAEEKKEEKKEEKPSLTELLGSDVVDD</sequence>
<name>A0ABP0LH47_9DINO</name>
<organism evidence="2 3">
    <name type="scientific">Durusdinium trenchii</name>
    <dbReference type="NCBI Taxonomy" id="1381693"/>
    <lineage>
        <taxon>Eukaryota</taxon>
        <taxon>Sar</taxon>
        <taxon>Alveolata</taxon>
        <taxon>Dinophyceae</taxon>
        <taxon>Suessiales</taxon>
        <taxon>Symbiodiniaceae</taxon>
        <taxon>Durusdinium</taxon>
    </lineage>
</organism>
<reference evidence="2 3" key="1">
    <citation type="submission" date="2024-02" db="EMBL/GenBank/DDBJ databases">
        <authorList>
            <person name="Chen Y."/>
            <person name="Shah S."/>
            <person name="Dougan E. K."/>
            <person name="Thang M."/>
            <person name="Chan C."/>
        </authorList>
    </citation>
    <scope>NUCLEOTIDE SEQUENCE [LARGE SCALE GENOMIC DNA]</scope>
</reference>
<comment type="caution">
    <text evidence="2">The sequence shown here is derived from an EMBL/GenBank/DDBJ whole genome shotgun (WGS) entry which is preliminary data.</text>
</comment>
<feature type="region of interest" description="Disordered" evidence="1">
    <location>
        <begin position="158"/>
        <end position="177"/>
    </location>
</feature>
<protein>
    <submittedName>
        <fullName evidence="2">Uncharacterized protein</fullName>
    </submittedName>
</protein>
<evidence type="ECO:0000313" key="2">
    <source>
        <dbReference type="EMBL" id="CAK9038488.1"/>
    </source>
</evidence>
<evidence type="ECO:0000256" key="1">
    <source>
        <dbReference type="SAM" id="MobiDB-lite"/>
    </source>
</evidence>